<dbReference type="GO" id="GO:0005886">
    <property type="term" value="C:plasma membrane"/>
    <property type="evidence" value="ECO:0007669"/>
    <property type="project" value="UniProtKB-SubCell"/>
</dbReference>
<dbReference type="EC" id="2.7.13.3" evidence="3"/>
<dbReference type="Pfam" id="PF00072">
    <property type="entry name" value="Response_reg"/>
    <property type="match status" value="1"/>
</dbReference>
<dbReference type="Pfam" id="PF00512">
    <property type="entry name" value="HisKA"/>
    <property type="match status" value="1"/>
</dbReference>
<evidence type="ECO:0000256" key="6">
    <source>
        <dbReference type="ARBA" id="ARBA00022777"/>
    </source>
</evidence>
<evidence type="ECO:0000256" key="2">
    <source>
        <dbReference type="ARBA" id="ARBA00004429"/>
    </source>
</evidence>
<dbReference type="InterPro" id="IPR036097">
    <property type="entry name" value="HisK_dim/P_sf"/>
</dbReference>
<dbReference type="SMART" id="SM00388">
    <property type="entry name" value="HisKA"/>
    <property type="match status" value="1"/>
</dbReference>
<dbReference type="InterPro" id="IPR004358">
    <property type="entry name" value="Sig_transdc_His_kin-like_C"/>
</dbReference>
<dbReference type="PANTHER" id="PTHR43547:SF2">
    <property type="entry name" value="HYBRID SIGNAL TRANSDUCTION HISTIDINE KINASE C"/>
    <property type="match status" value="1"/>
</dbReference>
<dbReference type="RefSeq" id="WP_169161510.1">
    <property type="nucleotide sequence ID" value="NZ_JABBFW010000011.1"/>
</dbReference>
<keyword evidence="4 7" id="KW-0597">Phosphoprotein</keyword>
<dbReference type="Gene3D" id="1.10.287.130">
    <property type="match status" value="1"/>
</dbReference>
<dbReference type="InterPro" id="IPR001789">
    <property type="entry name" value="Sig_transdc_resp-reg_receiver"/>
</dbReference>
<organism evidence="11 12">
    <name type="scientific">Azohydromonas caseinilytica</name>
    <dbReference type="NCBI Taxonomy" id="2728836"/>
    <lineage>
        <taxon>Bacteria</taxon>
        <taxon>Pseudomonadati</taxon>
        <taxon>Pseudomonadota</taxon>
        <taxon>Betaproteobacteria</taxon>
        <taxon>Burkholderiales</taxon>
        <taxon>Sphaerotilaceae</taxon>
        <taxon>Azohydromonas</taxon>
    </lineage>
</organism>
<comment type="catalytic activity">
    <reaction evidence="1">
        <text>ATP + protein L-histidine = ADP + protein N-phospho-L-histidine.</text>
        <dbReference type="EC" id="2.7.13.3"/>
    </reaction>
</comment>
<name>A0A848FEA1_9BURK</name>
<evidence type="ECO:0000256" key="3">
    <source>
        <dbReference type="ARBA" id="ARBA00012438"/>
    </source>
</evidence>
<dbReference type="InterPro" id="IPR011006">
    <property type="entry name" value="CheY-like_superfamily"/>
</dbReference>
<sequence>MRIRAQLVLMMSAVVAPLALLAGSSIYALGQAQREVHAQRYLERVSALRLALDNEIQGTTRMLEGLAFTGGVADGAVPAPQARATLQWLLQSFPLWTAAGVIDAEGQPVVDVHRAGRLERLEVDGTTLQRVLAQRGTVVSDLVPGLDGAGFHTFIVTPVVREGRVVRAVYVAMDDRAWLDFLRAYPIADGATLTLNDRQGRIIARTLNHAQWVGKTSRTEYWESTLGRQEGSFDSPGLEGQRFHIAFSRLRTSSWVLGTGVPAERIEAALQLPALLTAGGLAVAMLVALGIALMLGRRIIDSLEPLAALAQSGGHALPAPQRLPIREAEAARQALRQALADLASALVQAERLAKAKDEFLAMLAHELRNPLAAIRSATAVLGMPRVTPEGEKRAREVLERQVGHMVRMVDELLDAARLSSGNVRLEPKALDLAQAVRRVLQLFEQAGRTAQLRIGTELQPVLVRADETRIEQIISNLVDNAAKYARKDGQLRISLREHEGQAELAFSDNGSGLAPELLPRIFEPFSQGERSMDRAQGGLGLGLHVVRRLVELHGGTVQAHSEGVDRGATFIVRLPAVAAETEGAPAAEGVMRLKPLRIALVEDNRDVEEMTSSLLRLAGHQVVCAVDGESAVALVQGQQTEVALLDIGLPGIDGLEVARRIRALRSPAAVVLIALTGYGDTRTREAAAAAGFDAFLQKPFDLRSFEEAVLDAWSHGGSRGSPAAVQDAGRPG</sequence>
<feature type="domain" description="Histidine kinase" evidence="9">
    <location>
        <begin position="362"/>
        <end position="578"/>
    </location>
</feature>
<dbReference type="SMART" id="SM00387">
    <property type="entry name" value="HATPase_c"/>
    <property type="match status" value="1"/>
</dbReference>
<keyword evidence="8" id="KW-0175">Coiled coil</keyword>
<evidence type="ECO:0000256" key="1">
    <source>
        <dbReference type="ARBA" id="ARBA00000085"/>
    </source>
</evidence>
<dbReference type="SUPFAM" id="SSF55874">
    <property type="entry name" value="ATPase domain of HSP90 chaperone/DNA topoisomerase II/histidine kinase"/>
    <property type="match status" value="1"/>
</dbReference>
<keyword evidence="6" id="KW-0418">Kinase</keyword>
<dbReference type="PROSITE" id="PS50109">
    <property type="entry name" value="HIS_KIN"/>
    <property type="match status" value="1"/>
</dbReference>
<evidence type="ECO:0000259" key="9">
    <source>
        <dbReference type="PROSITE" id="PS50109"/>
    </source>
</evidence>
<comment type="subcellular location">
    <subcellularLocation>
        <location evidence="2">Cell inner membrane</location>
        <topology evidence="2">Multi-pass membrane protein</topology>
    </subcellularLocation>
</comment>
<evidence type="ECO:0000259" key="10">
    <source>
        <dbReference type="PROSITE" id="PS50110"/>
    </source>
</evidence>
<evidence type="ECO:0000313" key="11">
    <source>
        <dbReference type="EMBL" id="NML16603.1"/>
    </source>
</evidence>
<dbReference type="InterPro" id="IPR005467">
    <property type="entry name" value="His_kinase_dom"/>
</dbReference>
<dbReference type="Gene3D" id="3.30.565.10">
    <property type="entry name" value="Histidine kinase-like ATPase, C-terminal domain"/>
    <property type="match status" value="1"/>
</dbReference>
<dbReference type="CDD" id="cd18774">
    <property type="entry name" value="PDC2_HK_sensor"/>
    <property type="match status" value="1"/>
</dbReference>
<evidence type="ECO:0000256" key="7">
    <source>
        <dbReference type="PROSITE-ProRule" id="PRU00169"/>
    </source>
</evidence>
<dbReference type="PANTHER" id="PTHR43547">
    <property type="entry name" value="TWO-COMPONENT HISTIDINE KINASE"/>
    <property type="match status" value="1"/>
</dbReference>
<dbReference type="GO" id="GO:0000155">
    <property type="term" value="F:phosphorelay sensor kinase activity"/>
    <property type="evidence" value="ECO:0007669"/>
    <property type="project" value="InterPro"/>
</dbReference>
<dbReference type="SMART" id="SM00448">
    <property type="entry name" value="REC"/>
    <property type="match status" value="1"/>
</dbReference>
<dbReference type="CDD" id="cd00075">
    <property type="entry name" value="HATPase"/>
    <property type="match status" value="1"/>
</dbReference>
<dbReference type="CDD" id="cd18773">
    <property type="entry name" value="PDC1_HK_sensor"/>
    <property type="match status" value="1"/>
</dbReference>
<dbReference type="Gene3D" id="3.40.50.2300">
    <property type="match status" value="1"/>
</dbReference>
<dbReference type="PROSITE" id="PS50110">
    <property type="entry name" value="RESPONSE_REGULATORY"/>
    <property type="match status" value="1"/>
</dbReference>
<evidence type="ECO:0000256" key="5">
    <source>
        <dbReference type="ARBA" id="ARBA00022679"/>
    </source>
</evidence>
<dbReference type="SUPFAM" id="SSF52172">
    <property type="entry name" value="CheY-like"/>
    <property type="match status" value="1"/>
</dbReference>
<feature type="modified residue" description="4-aspartylphosphate" evidence="7">
    <location>
        <position position="646"/>
    </location>
</feature>
<dbReference type="FunFam" id="3.30.565.10:FF:000006">
    <property type="entry name" value="Sensor histidine kinase WalK"/>
    <property type="match status" value="1"/>
</dbReference>
<dbReference type="InterPro" id="IPR003661">
    <property type="entry name" value="HisK_dim/P_dom"/>
</dbReference>
<dbReference type="Proteomes" id="UP000574067">
    <property type="component" value="Unassembled WGS sequence"/>
</dbReference>
<dbReference type="AlphaFoldDB" id="A0A848FEA1"/>
<reference evidence="11 12" key="1">
    <citation type="submission" date="2020-04" db="EMBL/GenBank/DDBJ databases">
        <title>Azohydromonas sp. isolated from soil.</title>
        <authorList>
            <person name="Dahal R.H."/>
        </authorList>
    </citation>
    <scope>NUCLEOTIDE SEQUENCE [LARGE SCALE GENOMIC DNA]</scope>
    <source>
        <strain evidence="11 12">G-1-1-14</strain>
    </source>
</reference>
<dbReference type="InterPro" id="IPR036890">
    <property type="entry name" value="HATPase_C_sf"/>
</dbReference>
<gene>
    <name evidence="11" type="ORF">HHL10_16595</name>
</gene>
<proteinExistence type="predicted"/>
<dbReference type="CDD" id="cd00082">
    <property type="entry name" value="HisKA"/>
    <property type="match status" value="1"/>
</dbReference>
<keyword evidence="5" id="KW-0808">Transferase</keyword>
<evidence type="ECO:0000313" key="12">
    <source>
        <dbReference type="Proteomes" id="UP000574067"/>
    </source>
</evidence>
<evidence type="ECO:0000256" key="4">
    <source>
        <dbReference type="ARBA" id="ARBA00022553"/>
    </source>
</evidence>
<dbReference type="EMBL" id="JABBFW010000011">
    <property type="protein sequence ID" value="NML16603.1"/>
    <property type="molecule type" value="Genomic_DNA"/>
</dbReference>
<evidence type="ECO:0000256" key="8">
    <source>
        <dbReference type="SAM" id="Coils"/>
    </source>
</evidence>
<comment type="caution">
    <text evidence="11">The sequence shown here is derived from an EMBL/GenBank/DDBJ whole genome shotgun (WGS) entry which is preliminary data.</text>
</comment>
<dbReference type="Pfam" id="PF02518">
    <property type="entry name" value="HATPase_c"/>
    <property type="match status" value="1"/>
</dbReference>
<dbReference type="PRINTS" id="PR00344">
    <property type="entry name" value="BCTRLSENSOR"/>
</dbReference>
<keyword evidence="12" id="KW-1185">Reference proteome</keyword>
<feature type="domain" description="Response regulatory" evidence="10">
    <location>
        <begin position="597"/>
        <end position="713"/>
    </location>
</feature>
<dbReference type="SUPFAM" id="SSF47384">
    <property type="entry name" value="Homodimeric domain of signal transducing histidine kinase"/>
    <property type="match status" value="1"/>
</dbReference>
<feature type="coiled-coil region" evidence="8">
    <location>
        <begin position="325"/>
        <end position="352"/>
    </location>
</feature>
<dbReference type="InterPro" id="IPR003594">
    <property type="entry name" value="HATPase_dom"/>
</dbReference>
<accession>A0A848FEA1</accession>
<protein>
    <recommendedName>
        <fullName evidence="3">histidine kinase</fullName>
        <ecNumber evidence="3">2.7.13.3</ecNumber>
    </recommendedName>
</protein>